<keyword evidence="3" id="KW-1185">Reference proteome</keyword>
<proteinExistence type="predicted"/>
<sequence>MGLLFEPEEDVEEAEWSGLGESRGVPKSQPLCSAVQGLKVASLCILALAIAGLFLSGPSYKQTSRFRPDLLAEYEKGHHESKSAPAQMDVSPASLLWQCFSGSVPTACSTSFASSFVCLLISAFLCLCLMMMNFSKQERGSDEHAQVNEELRLLGHFSFSTHHMNSREPDHDAKQRMQRSWDVSSSRENLQILEQLSKIMNRHPAFRFRLKGISYGNGEISQRTESAFYEDFHNSFPQERMDWLQPYAHARALSLKRALNQRGISYERLHTMVQAGLGQALGVMALSRVLAFSTLASAVASSLYDLSAVDINGKKIPLGLEGNISVVINVATN</sequence>
<gene>
    <name evidence="2" type="ORF">AK812_SmicGene14081</name>
</gene>
<evidence type="ECO:0000256" key="1">
    <source>
        <dbReference type="SAM" id="Phobius"/>
    </source>
</evidence>
<evidence type="ECO:0000313" key="2">
    <source>
        <dbReference type="EMBL" id="OLQ03002.1"/>
    </source>
</evidence>
<dbReference type="AlphaFoldDB" id="A0A1Q9E6F9"/>
<dbReference type="EMBL" id="LSRX01000248">
    <property type="protein sequence ID" value="OLQ03002.1"/>
    <property type="molecule type" value="Genomic_DNA"/>
</dbReference>
<reference evidence="2 3" key="1">
    <citation type="submission" date="2016-02" db="EMBL/GenBank/DDBJ databases">
        <title>Genome analysis of coral dinoflagellate symbionts highlights evolutionary adaptations to a symbiotic lifestyle.</title>
        <authorList>
            <person name="Aranda M."/>
            <person name="Li Y."/>
            <person name="Liew Y.J."/>
            <person name="Baumgarten S."/>
            <person name="Simakov O."/>
            <person name="Wilson M."/>
            <person name="Piel J."/>
            <person name="Ashoor H."/>
            <person name="Bougouffa S."/>
            <person name="Bajic V.B."/>
            <person name="Ryu T."/>
            <person name="Ravasi T."/>
            <person name="Bayer T."/>
            <person name="Micklem G."/>
            <person name="Kim H."/>
            <person name="Bhak J."/>
            <person name="Lajeunesse T.C."/>
            <person name="Voolstra C.R."/>
        </authorList>
    </citation>
    <scope>NUCLEOTIDE SEQUENCE [LARGE SCALE GENOMIC DNA]</scope>
    <source>
        <strain evidence="2 3">CCMP2467</strain>
    </source>
</reference>
<keyword evidence="1" id="KW-0472">Membrane</keyword>
<dbReference type="OrthoDB" id="419172at2759"/>
<feature type="transmembrane region" description="Helical" evidence="1">
    <location>
        <begin position="112"/>
        <end position="132"/>
    </location>
</feature>
<keyword evidence="1" id="KW-0812">Transmembrane</keyword>
<keyword evidence="1" id="KW-1133">Transmembrane helix</keyword>
<comment type="caution">
    <text evidence="2">The sequence shown here is derived from an EMBL/GenBank/DDBJ whole genome shotgun (WGS) entry which is preliminary data.</text>
</comment>
<organism evidence="2 3">
    <name type="scientific">Symbiodinium microadriaticum</name>
    <name type="common">Dinoflagellate</name>
    <name type="synonym">Zooxanthella microadriatica</name>
    <dbReference type="NCBI Taxonomy" id="2951"/>
    <lineage>
        <taxon>Eukaryota</taxon>
        <taxon>Sar</taxon>
        <taxon>Alveolata</taxon>
        <taxon>Dinophyceae</taxon>
        <taxon>Suessiales</taxon>
        <taxon>Symbiodiniaceae</taxon>
        <taxon>Symbiodinium</taxon>
    </lineage>
</organism>
<dbReference type="Proteomes" id="UP000186817">
    <property type="component" value="Unassembled WGS sequence"/>
</dbReference>
<protein>
    <submittedName>
        <fullName evidence="2">Uncharacterized protein</fullName>
    </submittedName>
</protein>
<accession>A0A1Q9E6F9</accession>
<name>A0A1Q9E6F9_SYMMI</name>
<evidence type="ECO:0000313" key="3">
    <source>
        <dbReference type="Proteomes" id="UP000186817"/>
    </source>
</evidence>
<feature type="transmembrane region" description="Helical" evidence="1">
    <location>
        <begin position="40"/>
        <end position="60"/>
    </location>
</feature>